<keyword evidence="3" id="KW-1185">Reference proteome</keyword>
<comment type="caution">
    <text evidence="2">The sequence shown here is derived from an EMBL/GenBank/DDBJ whole genome shotgun (WGS) entry which is preliminary data.</text>
</comment>
<name>F3L0S4_9GAMM</name>
<keyword evidence="1" id="KW-0472">Membrane</keyword>
<keyword evidence="1" id="KW-0812">Transmembrane</keyword>
<dbReference type="AlphaFoldDB" id="F3L0S4"/>
<dbReference type="EMBL" id="AEIG01000025">
    <property type="protein sequence ID" value="EGG30032.1"/>
    <property type="molecule type" value="Genomic_DNA"/>
</dbReference>
<evidence type="ECO:0000313" key="3">
    <source>
        <dbReference type="Proteomes" id="UP000005615"/>
    </source>
</evidence>
<proteinExistence type="predicted"/>
<accession>F3L0S4</accession>
<evidence type="ECO:0000256" key="1">
    <source>
        <dbReference type="SAM" id="Phobius"/>
    </source>
</evidence>
<dbReference type="STRING" id="2518989.IMCC3088_1016"/>
<feature type="transmembrane region" description="Helical" evidence="1">
    <location>
        <begin position="12"/>
        <end position="29"/>
    </location>
</feature>
<protein>
    <submittedName>
        <fullName evidence="2">Uncharacterized protein</fullName>
    </submittedName>
</protein>
<sequence>MQEILSQYGLEIVVGMIVGVLSVLLWRVVSYRFRNDK</sequence>
<gene>
    <name evidence="2" type="ORF">IMCC3088_1016</name>
</gene>
<reference evidence="2 3" key="1">
    <citation type="journal article" date="2011" name="J. Bacteriol.">
        <title>Genome sequence of strain IMCC3088, a proteorhodopsin-containing marine bacterium belonging to the OM60/NOR5 clade.</title>
        <authorList>
            <person name="Jang Y."/>
            <person name="Oh H.M."/>
            <person name="Kang I."/>
            <person name="Lee K."/>
            <person name="Yang S.J."/>
            <person name="Cho J.C."/>
        </authorList>
    </citation>
    <scope>NUCLEOTIDE SEQUENCE [LARGE SCALE GENOMIC DNA]</scope>
    <source>
        <strain evidence="2 3">IMCC3088</strain>
    </source>
</reference>
<evidence type="ECO:0000313" key="2">
    <source>
        <dbReference type="EMBL" id="EGG30032.1"/>
    </source>
</evidence>
<keyword evidence="1" id="KW-1133">Transmembrane helix</keyword>
<dbReference type="Proteomes" id="UP000005615">
    <property type="component" value="Unassembled WGS sequence"/>
</dbReference>
<organism evidence="2 3">
    <name type="scientific">Aequoribacter fuscus</name>
    <dbReference type="NCBI Taxonomy" id="2518989"/>
    <lineage>
        <taxon>Bacteria</taxon>
        <taxon>Pseudomonadati</taxon>
        <taxon>Pseudomonadota</taxon>
        <taxon>Gammaproteobacteria</taxon>
        <taxon>Cellvibrionales</taxon>
        <taxon>Halieaceae</taxon>
        <taxon>Aequoribacter</taxon>
    </lineage>
</organism>